<evidence type="ECO:0000256" key="5">
    <source>
        <dbReference type="ARBA" id="ARBA00023315"/>
    </source>
</evidence>
<feature type="active site" evidence="7">
    <location>
        <position position="238"/>
    </location>
</feature>
<dbReference type="UniPathway" id="UPA00051">
    <property type="reaction ID" value="UER00074"/>
</dbReference>
<evidence type="ECO:0000256" key="8">
    <source>
        <dbReference type="PIRSR" id="PIRSR000450-1"/>
    </source>
</evidence>
<keyword evidence="2 7" id="KW-0028">Amino-acid biosynthesis</keyword>
<evidence type="ECO:0000313" key="10">
    <source>
        <dbReference type="Proteomes" id="UP000438120"/>
    </source>
</evidence>
<sequence length="330" mass="38263">MPITLDKKLAAIDILRKENIFVMDSERAETQAIRPLQLLVVNLMPKKQNTEVQLLRHLANTPLQLQVDFLYMASHHSKNTSNDYLKTFYKTFDDVKDKRYDGMIVTGAPVETLPFREVDYWDELCGIFEWSKTHVYSTLHLCWGAQAGIYYHYGIDKNPRPEKLSGIYEQFINLESRNPLLQGFDDVYKCPHSRYTTTRPDDVEQNTDLEILAQGPAVGVSIASTPDMRQIYSFGHLEYSRDTLANEYQRDLKAGLEPIMPVNYFPNDDPRQKPRMVWNLAASTFFSNWINYAVYQETPYDLQLLREGVPFHGYLQGTKAGREAESKRQN</sequence>
<comment type="subcellular location">
    <subcellularLocation>
        <location evidence="7">Cytoplasm</location>
    </subcellularLocation>
</comment>
<comment type="pathway">
    <text evidence="7">Amino-acid biosynthesis; L-methionine biosynthesis via de novo pathway; O-acetyl-L-homoserine from L-homoserine: step 1/1.</text>
</comment>
<evidence type="ECO:0000256" key="3">
    <source>
        <dbReference type="ARBA" id="ARBA00022679"/>
    </source>
</evidence>
<comment type="function">
    <text evidence="7">Transfers an acetyl group from acetyl-CoA to L-homoserine, forming acetyl-L-homoserine.</text>
</comment>
<dbReference type="Gene3D" id="3.40.50.880">
    <property type="match status" value="1"/>
</dbReference>
<name>A0A6A8MC66_9LACO</name>
<evidence type="ECO:0000256" key="6">
    <source>
        <dbReference type="ARBA" id="ARBA00049043"/>
    </source>
</evidence>
<evidence type="ECO:0000256" key="1">
    <source>
        <dbReference type="ARBA" id="ARBA00022490"/>
    </source>
</evidence>
<evidence type="ECO:0000256" key="2">
    <source>
        <dbReference type="ARBA" id="ARBA00022605"/>
    </source>
</evidence>
<reference evidence="9 10" key="1">
    <citation type="submission" date="2019-08" db="EMBL/GenBank/DDBJ databases">
        <title>In-depth cultivation of the pig gut microbiome towards novel bacterial diversity and tailored functional studies.</title>
        <authorList>
            <person name="Wylensek D."/>
            <person name="Hitch T.C.A."/>
            <person name="Clavel T."/>
        </authorList>
    </citation>
    <scope>NUCLEOTIDE SEQUENCE [LARGE SCALE GENOMIC DNA]</scope>
    <source>
        <strain evidence="9 10">Bifido-178-WT-2B</strain>
    </source>
</reference>
<accession>A0A6A8MC66</accession>
<dbReference type="EMBL" id="VUMX01000004">
    <property type="protein sequence ID" value="MST86501.1"/>
    <property type="molecule type" value="Genomic_DNA"/>
</dbReference>
<feature type="binding site" evidence="7">
    <location>
        <position position="163"/>
    </location>
    <ligand>
        <name>substrate</name>
    </ligand>
</feature>
<feature type="binding site" evidence="7">
    <location>
        <position position="193"/>
    </location>
    <ligand>
        <name>substrate</name>
    </ligand>
</feature>
<feature type="active site" description="Proton acceptor" evidence="7">
    <location>
        <position position="236"/>
    </location>
</feature>
<comment type="caution">
    <text evidence="7">Lacks conserved residue(s) required for the propagation of feature annotation.</text>
</comment>
<proteinExistence type="inferred from homology"/>
<feature type="active site" description="Acyl-thioester intermediate" evidence="7 8">
    <location>
        <position position="142"/>
    </location>
</feature>
<dbReference type="EC" id="2.3.1.31" evidence="7"/>
<comment type="catalytic activity">
    <reaction evidence="6 7">
        <text>L-homoserine + acetyl-CoA = O-acetyl-L-homoserine + CoA</text>
        <dbReference type="Rhea" id="RHEA:13701"/>
        <dbReference type="ChEBI" id="CHEBI:57287"/>
        <dbReference type="ChEBI" id="CHEBI:57288"/>
        <dbReference type="ChEBI" id="CHEBI:57476"/>
        <dbReference type="ChEBI" id="CHEBI:57716"/>
        <dbReference type="EC" id="2.3.1.31"/>
    </reaction>
</comment>
<dbReference type="RefSeq" id="WP_154547323.1">
    <property type="nucleotide sequence ID" value="NZ_VUMX01000004.1"/>
</dbReference>
<comment type="similarity">
    <text evidence="7">Belongs to the MetA family.</text>
</comment>
<dbReference type="InterPro" id="IPR005697">
    <property type="entry name" value="HST_MetA"/>
</dbReference>
<dbReference type="GO" id="GO:0004414">
    <property type="term" value="F:homoserine O-acetyltransferase activity"/>
    <property type="evidence" value="ECO:0007669"/>
    <property type="project" value="UniProtKB-EC"/>
</dbReference>
<keyword evidence="10" id="KW-1185">Reference proteome</keyword>
<dbReference type="SUPFAM" id="SSF52317">
    <property type="entry name" value="Class I glutamine amidotransferase-like"/>
    <property type="match status" value="1"/>
</dbReference>
<keyword evidence="4 7" id="KW-0486">Methionine biosynthesis</keyword>
<dbReference type="CDD" id="cd03131">
    <property type="entry name" value="GATase1_HTS"/>
    <property type="match status" value="1"/>
</dbReference>
<dbReference type="InterPro" id="IPR029062">
    <property type="entry name" value="Class_I_gatase-like"/>
</dbReference>
<dbReference type="PANTHER" id="PTHR20919:SF0">
    <property type="entry name" value="HOMOSERINE O-SUCCINYLTRANSFERASE"/>
    <property type="match status" value="1"/>
</dbReference>
<dbReference type="NCBIfam" id="TIGR01001">
    <property type="entry name" value="metA"/>
    <property type="match status" value="1"/>
</dbReference>
<keyword evidence="5 7" id="KW-0012">Acyltransferase</keyword>
<evidence type="ECO:0000256" key="7">
    <source>
        <dbReference type="HAMAP-Rule" id="MF_00295"/>
    </source>
</evidence>
<organism evidence="9 10">
    <name type="scientific">Lactobacillus porci</name>
    <dbReference type="NCBI Taxonomy" id="2012477"/>
    <lineage>
        <taxon>Bacteria</taxon>
        <taxon>Bacillati</taxon>
        <taxon>Bacillota</taxon>
        <taxon>Bacilli</taxon>
        <taxon>Lactobacillales</taxon>
        <taxon>Lactobacillaceae</taxon>
        <taxon>Lactobacillus</taxon>
    </lineage>
</organism>
<dbReference type="PIRSF" id="PIRSF000450">
    <property type="entry name" value="H_ser_succinyltr"/>
    <property type="match status" value="1"/>
</dbReference>
<dbReference type="InterPro" id="IPR033752">
    <property type="entry name" value="MetA_family"/>
</dbReference>
<dbReference type="Proteomes" id="UP000438120">
    <property type="component" value="Unassembled WGS sequence"/>
</dbReference>
<dbReference type="Pfam" id="PF04204">
    <property type="entry name" value="HTS"/>
    <property type="match status" value="1"/>
</dbReference>
<evidence type="ECO:0000313" key="9">
    <source>
        <dbReference type="EMBL" id="MST86501.1"/>
    </source>
</evidence>
<dbReference type="GO" id="GO:0005737">
    <property type="term" value="C:cytoplasm"/>
    <property type="evidence" value="ECO:0007669"/>
    <property type="project" value="UniProtKB-SubCell"/>
</dbReference>
<feature type="site" description="Important for acyl-CoA specificity" evidence="7">
    <location>
        <position position="111"/>
    </location>
</feature>
<keyword evidence="3 7" id="KW-0808">Transferase</keyword>
<gene>
    <name evidence="7" type="primary">metAA</name>
    <name evidence="9" type="ORF">FYJ62_02300</name>
</gene>
<comment type="caution">
    <text evidence="9">The sequence shown here is derived from an EMBL/GenBank/DDBJ whole genome shotgun (WGS) entry which is preliminary data.</text>
</comment>
<dbReference type="AlphaFoldDB" id="A0A6A8MC66"/>
<feature type="site" description="Important for substrate specificity" evidence="7">
    <location>
        <position position="193"/>
    </location>
</feature>
<dbReference type="PANTHER" id="PTHR20919">
    <property type="entry name" value="HOMOSERINE O-SUCCINYLTRANSFERASE"/>
    <property type="match status" value="1"/>
</dbReference>
<keyword evidence="1 7" id="KW-0963">Cytoplasm</keyword>
<dbReference type="HAMAP" id="MF_00295">
    <property type="entry name" value="MetA_acyltransf"/>
    <property type="match status" value="1"/>
</dbReference>
<dbReference type="GO" id="GO:0008899">
    <property type="term" value="F:homoserine O-succinyltransferase activity"/>
    <property type="evidence" value="ECO:0007669"/>
    <property type="project" value="UniProtKB-UniRule"/>
</dbReference>
<dbReference type="OrthoDB" id="9772423at2"/>
<dbReference type="GO" id="GO:0019281">
    <property type="term" value="P:L-methionine biosynthetic process from homoserine via O-succinyl-L-homoserine and cystathionine"/>
    <property type="evidence" value="ECO:0007669"/>
    <property type="project" value="InterPro"/>
</dbReference>
<protein>
    <recommendedName>
        <fullName evidence="7">Homoserine O-acetyltransferase</fullName>
        <shortName evidence="7">HAT</shortName>
        <ecNumber evidence="7">2.3.1.31</ecNumber>
    </recommendedName>
    <alternativeName>
        <fullName evidence="7">Homoserine transacetylase</fullName>
        <shortName evidence="7">HTA</shortName>
    </alternativeName>
</protein>
<feature type="binding site" evidence="7">
    <location>
        <position position="250"/>
    </location>
    <ligand>
        <name>substrate</name>
    </ligand>
</feature>
<evidence type="ECO:0000256" key="4">
    <source>
        <dbReference type="ARBA" id="ARBA00023167"/>
    </source>
</evidence>